<keyword evidence="7" id="KW-0732">Signal</keyword>
<feature type="compositionally biased region" description="Basic and acidic residues" evidence="6">
    <location>
        <begin position="516"/>
        <end position="534"/>
    </location>
</feature>
<feature type="compositionally biased region" description="Polar residues" evidence="6">
    <location>
        <begin position="471"/>
        <end position="501"/>
    </location>
</feature>
<keyword evidence="3 5" id="KW-0697">Rotamase</keyword>
<dbReference type="GO" id="GO:0016018">
    <property type="term" value="F:cyclosporin A binding"/>
    <property type="evidence" value="ECO:0007669"/>
    <property type="project" value="TreeGrafter"/>
</dbReference>
<evidence type="ECO:0000256" key="3">
    <source>
        <dbReference type="ARBA" id="ARBA00023110"/>
    </source>
</evidence>
<dbReference type="GO" id="GO:0006457">
    <property type="term" value="P:protein folding"/>
    <property type="evidence" value="ECO:0007669"/>
    <property type="project" value="InterPro"/>
</dbReference>
<evidence type="ECO:0000256" key="4">
    <source>
        <dbReference type="ARBA" id="ARBA00023235"/>
    </source>
</evidence>
<feature type="domain" description="PPIase FKBP-type" evidence="8">
    <location>
        <begin position="84"/>
        <end position="170"/>
    </location>
</feature>
<evidence type="ECO:0000259" key="8">
    <source>
        <dbReference type="PROSITE" id="PS50059"/>
    </source>
</evidence>
<dbReference type="Gene3D" id="3.10.50.40">
    <property type="match status" value="1"/>
</dbReference>
<dbReference type="InterPro" id="IPR000774">
    <property type="entry name" value="PPIase_FKBP_N"/>
</dbReference>
<dbReference type="SUPFAM" id="SSF50891">
    <property type="entry name" value="Cyclophilin-like"/>
    <property type="match status" value="1"/>
</dbReference>
<dbReference type="GO" id="GO:0003755">
    <property type="term" value="F:peptidyl-prolyl cis-trans isomerase activity"/>
    <property type="evidence" value="ECO:0007669"/>
    <property type="project" value="UniProtKB-KW"/>
</dbReference>
<organism evidence="10 11">
    <name type="scientific">Polarella glacialis</name>
    <name type="common">Dinoflagellate</name>
    <dbReference type="NCBI Taxonomy" id="89957"/>
    <lineage>
        <taxon>Eukaryota</taxon>
        <taxon>Sar</taxon>
        <taxon>Alveolata</taxon>
        <taxon>Dinophyceae</taxon>
        <taxon>Suessiales</taxon>
        <taxon>Suessiaceae</taxon>
        <taxon>Polarella</taxon>
    </lineage>
</organism>
<dbReference type="InterPro" id="IPR046357">
    <property type="entry name" value="PPIase_dom_sf"/>
</dbReference>
<reference evidence="10" key="1">
    <citation type="submission" date="2021-02" db="EMBL/GenBank/DDBJ databases">
        <authorList>
            <person name="Dougan E. K."/>
            <person name="Rhodes N."/>
            <person name="Thang M."/>
            <person name="Chan C."/>
        </authorList>
    </citation>
    <scope>NUCLEOTIDE SEQUENCE</scope>
</reference>
<dbReference type="PRINTS" id="PR00153">
    <property type="entry name" value="CSAPPISMRASE"/>
</dbReference>
<dbReference type="FunFam" id="2.40.100.10:FF:000025">
    <property type="entry name" value="Peptidyl-prolyl cis-trans isomerase CYP19-2"/>
    <property type="match status" value="1"/>
</dbReference>
<name>A0A813FEH6_POLGL</name>
<protein>
    <recommendedName>
        <fullName evidence="2 5">peptidylprolyl isomerase</fullName>
        <ecNumber evidence="2 5">5.2.1.8</ecNumber>
    </recommendedName>
</protein>
<keyword evidence="4 5" id="KW-0413">Isomerase</keyword>
<dbReference type="InterPro" id="IPR029000">
    <property type="entry name" value="Cyclophilin-like_dom_sf"/>
</dbReference>
<evidence type="ECO:0000256" key="2">
    <source>
        <dbReference type="ARBA" id="ARBA00013194"/>
    </source>
</evidence>
<feature type="region of interest" description="Disordered" evidence="6">
    <location>
        <begin position="468"/>
        <end position="549"/>
    </location>
</feature>
<evidence type="ECO:0000256" key="6">
    <source>
        <dbReference type="SAM" id="MobiDB-lite"/>
    </source>
</evidence>
<comment type="catalytic activity">
    <reaction evidence="1 5">
        <text>[protein]-peptidylproline (omega=180) = [protein]-peptidylproline (omega=0)</text>
        <dbReference type="Rhea" id="RHEA:16237"/>
        <dbReference type="Rhea" id="RHEA-COMP:10747"/>
        <dbReference type="Rhea" id="RHEA-COMP:10748"/>
        <dbReference type="ChEBI" id="CHEBI:83833"/>
        <dbReference type="ChEBI" id="CHEBI:83834"/>
        <dbReference type="EC" id="5.2.1.8"/>
    </reaction>
</comment>
<evidence type="ECO:0000256" key="5">
    <source>
        <dbReference type="PROSITE-ProRule" id="PRU00277"/>
    </source>
</evidence>
<feature type="domain" description="PPIase cyclophilin-type" evidence="9">
    <location>
        <begin position="231"/>
        <end position="374"/>
    </location>
</feature>
<dbReference type="PANTHER" id="PTHR11071">
    <property type="entry name" value="PEPTIDYL-PROLYL CIS-TRANS ISOMERASE"/>
    <property type="match status" value="1"/>
</dbReference>
<feature type="signal peptide" evidence="7">
    <location>
        <begin position="1"/>
        <end position="38"/>
    </location>
</feature>
<dbReference type="EMBL" id="CAJNNV010024587">
    <property type="protein sequence ID" value="CAE8610239.1"/>
    <property type="molecule type" value="Genomic_DNA"/>
</dbReference>
<evidence type="ECO:0000256" key="1">
    <source>
        <dbReference type="ARBA" id="ARBA00000971"/>
    </source>
</evidence>
<dbReference type="Pfam" id="PF01346">
    <property type="entry name" value="FKBP_N"/>
    <property type="match status" value="1"/>
</dbReference>
<dbReference type="GO" id="GO:0005737">
    <property type="term" value="C:cytoplasm"/>
    <property type="evidence" value="ECO:0007669"/>
    <property type="project" value="TreeGrafter"/>
</dbReference>
<keyword evidence="11" id="KW-1185">Reference proteome</keyword>
<dbReference type="InterPro" id="IPR002130">
    <property type="entry name" value="Cyclophilin-type_PPIase_dom"/>
</dbReference>
<evidence type="ECO:0000313" key="11">
    <source>
        <dbReference type="Proteomes" id="UP000654075"/>
    </source>
</evidence>
<dbReference type="Proteomes" id="UP000654075">
    <property type="component" value="Unassembled WGS sequence"/>
</dbReference>
<gene>
    <name evidence="10" type="ORF">PGLA1383_LOCUS28066</name>
</gene>
<comment type="caution">
    <text evidence="10">The sequence shown here is derived from an EMBL/GenBank/DDBJ whole genome shotgun (WGS) entry which is preliminary data.</text>
</comment>
<accession>A0A813FEH6</accession>
<evidence type="ECO:0000313" key="10">
    <source>
        <dbReference type="EMBL" id="CAE8610239.1"/>
    </source>
</evidence>
<feature type="chain" id="PRO_5032833625" description="peptidylprolyl isomerase" evidence="7">
    <location>
        <begin position="39"/>
        <end position="549"/>
    </location>
</feature>
<dbReference type="PROSITE" id="PS50059">
    <property type="entry name" value="FKBP_PPIASE"/>
    <property type="match status" value="1"/>
</dbReference>
<dbReference type="EC" id="5.2.1.8" evidence="2 5"/>
<feature type="non-terminal residue" evidence="10">
    <location>
        <position position="549"/>
    </location>
</feature>
<dbReference type="AlphaFoldDB" id="A0A813FEH6"/>
<sequence length="549" mass="59398">APTSCYCRCDPSPSFGTRAMAQRLCGAVLLLCCFNVVAQHSGKPTSSQALEENSKRYGVKVTASGLQYEVLKSGPADGDHPTPSSPCVVHYSGTLLDGKEFDSSYKRGKPASFTPSGVVKGWTEALQLMRAGDKWKIWLPSSLGYGASGSGSTIPPNSVLVFELELIEVKPAPEGIFWVIDLAMGNPMQVILFIYMLFQVRQYFAGGSAPAGTKELPLSEAAGCAENSKVFLSIQIGDAEPETVELELFTKSFPKTTENFRALCTGEKGKGKSGKTLTLKGSDFHRIIPSFMCQGGDFTAGNGTGGESIYGSKFPDEWEGGFVGHSKAGLLSMANAGKDTNGSQFFITLASCSHLNGKHVIFGQVLDGMALAPKPSLLKLKDLGLDICRSGSKYAQDARYAGSVLPAVGVLGGEIETRAVCGRRFEVRVIIDILAVHLHDEWRAGSILNIIGHIPRLIETIADDEIDKQDPQFNFSPDPSRTFRSSVESIESWQEQRQRLSFNGRGPPEGPEDESDPKFGFRPKPREATSESRRSTASKVQEDDDDERD</sequence>
<dbReference type="Pfam" id="PF00254">
    <property type="entry name" value="FKBP_C"/>
    <property type="match status" value="1"/>
</dbReference>
<dbReference type="OrthoDB" id="440789at2759"/>
<dbReference type="Gene3D" id="2.40.100.10">
    <property type="entry name" value="Cyclophilin-like"/>
    <property type="match status" value="1"/>
</dbReference>
<proteinExistence type="predicted"/>
<dbReference type="InterPro" id="IPR001179">
    <property type="entry name" value="PPIase_FKBP_dom"/>
</dbReference>
<evidence type="ECO:0000259" key="9">
    <source>
        <dbReference type="PROSITE" id="PS50072"/>
    </source>
</evidence>
<evidence type="ECO:0000256" key="7">
    <source>
        <dbReference type="SAM" id="SignalP"/>
    </source>
</evidence>
<dbReference type="Pfam" id="PF00160">
    <property type="entry name" value="Pro_isomerase"/>
    <property type="match status" value="1"/>
</dbReference>
<dbReference type="SUPFAM" id="SSF54534">
    <property type="entry name" value="FKBP-like"/>
    <property type="match status" value="1"/>
</dbReference>
<dbReference type="PROSITE" id="PS50072">
    <property type="entry name" value="CSA_PPIASE_2"/>
    <property type="match status" value="1"/>
</dbReference>
<dbReference type="PANTHER" id="PTHR11071:SF561">
    <property type="entry name" value="PEPTIDYL-PROLYL CIS-TRANS ISOMERASE D-RELATED"/>
    <property type="match status" value="1"/>
</dbReference>